<evidence type="ECO:0000313" key="5">
    <source>
        <dbReference type="EMBL" id="GLH96537.1"/>
    </source>
</evidence>
<evidence type="ECO:0000256" key="3">
    <source>
        <dbReference type="ARBA" id="ARBA00022801"/>
    </source>
</evidence>
<dbReference type="Pfam" id="PF03575">
    <property type="entry name" value="Peptidase_S51"/>
    <property type="match status" value="1"/>
</dbReference>
<name>A0ABQ5QRP7_9ACTN</name>
<dbReference type="PANTHER" id="PTHR20842">
    <property type="entry name" value="PROTEASE S51 ALPHA-ASPARTYL DIPEPTIDASE"/>
    <property type="match status" value="1"/>
</dbReference>
<dbReference type="Gene3D" id="3.40.50.880">
    <property type="match status" value="1"/>
</dbReference>
<dbReference type="InterPro" id="IPR005320">
    <property type="entry name" value="Peptidase_S51"/>
</dbReference>
<organism evidence="5 6">
    <name type="scientific">Phytohabitans aurantiacus</name>
    <dbReference type="NCBI Taxonomy" id="3016789"/>
    <lineage>
        <taxon>Bacteria</taxon>
        <taxon>Bacillati</taxon>
        <taxon>Actinomycetota</taxon>
        <taxon>Actinomycetes</taxon>
        <taxon>Micromonosporales</taxon>
        <taxon>Micromonosporaceae</taxon>
    </lineage>
</organism>
<dbReference type="SUPFAM" id="SSF52317">
    <property type="entry name" value="Class I glutamine amidotransferase-like"/>
    <property type="match status" value="1"/>
</dbReference>
<keyword evidence="3" id="KW-0378">Hydrolase</keyword>
<dbReference type="PANTHER" id="PTHR20842:SF0">
    <property type="entry name" value="ALPHA-ASPARTYL DIPEPTIDASE"/>
    <property type="match status" value="1"/>
</dbReference>
<keyword evidence="6" id="KW-1185">Reference proteome</keyword>
<comment type="caution">
    <text evidence="5">The sequence shown here is derived from an EMBL/GenBank/DDBJ whole genome shotgun (WGS) entry which is preliminary data.</text>
</comment>
<dbReference type="EMBL" id="BSDI01000007">
    <property type="protein sequence ID" value="GLH96537.1"/>
    <property type="molecule type" value="Genomic_DNA"/>
</dbReference>
<protein>
    <recommendedName>
        <fullName evidence="7">Peptidase</fullName>
    </recommendedName>
</protein>
<sequence length="208" mass="22300">MRLYLSSFRVGAHPDRLVELAGPGRRTALIPNALDGLPAHARDAGLRRDFDDLHAAGLDVTLTDLREPAAVASLAGYDVVWVRGGNVFVLRRVLADTGADKVLRDLLRRDAAVYGAYSAGACVLAPDLNGLELVDDPTAAGEPIMSGLGLLDRPFVPHVRSPGHPETAACDALSRAYTAARRPHWALRDGEVLLITGERAQLLPLETF</sequence>
<gene>
    <name evidence="5" type="ORF">Pa4123_18110</name>
</gene>
<evidence type="ECO:0000313" key="6">
    <source>
        <dbReference type="Proteomes" id="UP001144280"/>
    </source>
</evidence>
<evidence type="ECO:0000256" key="2">
    <source>
        <dbReference type="ARBA" id="ARBA00022670"/>
    </source>
</evidence>
<accession>A0ABQ5QRP7</accession>
<reference evidence="5" key="1">
    <citation type="submission" date="2022-12" db="EMBL/GenBank/DDBJ databases">
        <title>New Phytohabitans aurantiacus sp. RD004123 nov., an actinomycete isolated from soil.</title>
        <authorList>
            <person name="Triningsih D.W."/>
            <person name="Harunari E."/>
            <person name="Igarashi Y."/>
        </authorList>
    </citation>
    <scope>NUCLEOTIDE SEQUENCE</scope>
    <source>
        <strain evidence="5">RD004123</strain>
    </source>
</reference>
<evidence type="ECO:0000256" key="1">
    <source>
        <dbReference type="ARBA" id="ARBA00006534"/>
    </source>
</evidence>
<comment type="similarity">
    <text evidence="1">Belongs to the peptidase S51 family.</text>
</comment>
<keyword evidence="2" id="KW-0645">Protease</keyword>
<proteinExistence type="inferred from homology"/>
<keyword evidence="4" id="KW-0720">Serine protease</keyword>
<evidence type="ECO:0008006" key="7">
    <source>
        <dbReference type="Google" id="ProtNLM"/>
    </source>
</evidence>
<evidence type="ECO:0000256" key="4">
    <source>
        <dbReference type="ARBA" id="ARBA00022825"/>
    </source>
</evidence>
<dbReference type="InterPro" id="IPR029062">
    <property type="entry name" value="Class_I_gatase-like"/>
</dbReference>
<dbReference type="Proteomes" id="UP001144280">
    <property type="component" value="Unassembled WGS sequence"/>
</dbReference>